<dbReference type="PANTHER" id="PTHR47926:SF452">
    <property type="entry name" value="PENTATRICOPEPTIDE REPEAT-CONTAINING PROTEIN"/>
    <property type="match status" value="1"/>
</dbReference>
<evidence type="ECO:0000256" key="1">
    <source>
        <dbReference type="ARBA" id="ARBA00022737"/>
    </source>
</evidence>
<feature type="repeat" description="PPR" evidence="2">
    <location>
        <begin position="594"/>
        <end position="628"/>
    </location>
</feature>
<feature type="repeat" description="PPR" evidence="2">
    <location>
        <begin position="159"/>
        <end position="189"/>
    </location>
</feature>
<dbReference type="InterPro" id="IPR011990">
    <property type="entry name" value="TPR-like_helical_dom_sf"/>
</dbReference>
<dbReference type="Pfam" id="PF12854">
    <property type="entry name" value="PPR_1"/>
    <property type="match status" value="1"/>
</dbReference>
<dbReference type="Proteomes" id="UP001630127">
    <property type="component" value="Unassembled WGS sequence"/>
</dbReference>
<feature type="repeat" description="PPR" evidence="2">
    <location>
        <begin position="89"/>
        <end position="123"/>
    </location>
</feature>
<comment type="caution">
    <text evidence="3">The sequence shown here is derived from an EMBL/GenBank/DDBJ whole genome shotgun (WGS) entry which is preliminary data.</text>
</comment>
<dbReference type="SUPFAM" id="SSF48452">
    <property type="entry name" value="TPR-like"/>
    <property type="match status" value="1"/>
</dbReference>
<dbReference type="NCBIfam" id="TIGR00756">
    <property type="entry name" value="PPR"/>
    <property type="match status" value="9"/>
</dbReference>
<evidence type="ECO:0000313" key="4">
    <source>
        <dbReference type="Proteomes" id="UP001630127"/>
    </source>
</evidence>
<accession>A0ABD2ZV45</accession>
<name>A0ABD2ZV45_9GENT</name>
<feature type="repeat" description="PPR" evidence="2">
    <location>
        <begin position="190"/>
        <end position="224"/>
    </location>
</feature>
<reference evidence="3 4" key="1">
    <citation type="submission" date="2024-11" db="EMBL/GenBank/DDBJ databases">
        <title>A near-complete genome assembly of Cinchona calisaya.</title>
        <authorList>
            <person name="Lian D.C."/>
            <person name="Zhao X.W."/>
            <person name="Wei L."/>
        </authorList>
    </citation>
    <scope>NUCLEOTIDE SEQUENCE [LARGE SCALE GENOMIC DNA]</scope>
    <source>
        <tissue evidence="3">Nenye</tissue>
    </source>
</reference>
<evidence type="ECO:0008006" key="5">
    <source>
        <dbReference type="Google" id="ProtNLM"/>
    </source>
</evidence>
<dbReference type="PROSITE" id="PS51375">
    <property type="entry name" value="PPR"/>
    <property type="match status" value="9"/>
</dbReference>
<dbReference type="AlphaFoldDB" id="A0ABD2ZV45"/>
<feature type="repeat" description="PPR" evidence="2">
    <location>
        <begin position="426"/>
        <end position="456"/>
    </location>
</feature>
<feature type="repeat" description="PPR" evidence="2">
    <location>
        <begin position="360"/>
        <end position="394"/>
    </location>
</feature>
<proteinExistence type="predicted"/>
<dbReference type="PANTHER" id="PTHR47926">
    <property type="entry name" value="PENTATRICOPEPTIDE REPEAT-CONTAINING PROTEIN"/>
    <property type="match status" value="1"/>
</dbReference>
<protein>
    <recommendedName>
        <fullName evidence="5">Pentatricopeptide repeat-containing protein</fullName>
    </recommendedName>
</protein>
<dbReference type="InterPro" id="IPR046848">
    <property type="entry name" value="E_motif"/>
</dbReference>
<organism evidence="3 4">
    <name type="scientific">Cinchona calisaya</name>
    <dbReference type="NCBI Taxonomy" id="153742"/>
    <lineage>
        <taxon>Eukaryota</taxon>
        <taxon>Viridiplantae</taxon>
        <taxon>Streptophyta</taxon>
        <taxon>Embryophyta</taxon>
        <taxon>Tracheophyta</taxon>
        <taxon>Spermatophyta</taxon>
        <taxon>Magnoliopsida</taxon>
        <taxon>eudicotyledons</taxon>
        <taxon>Gunneridae</taxon>
        <taxon>Pentapetalae</taxon>
        <taxon>asterids</taxon>
        <taxon>lamiids</taxon>
        <taxon>Gentianales</taxon>
        <taxon>Rubiaceae</taxon>
        <taxon>Cinchonoideae</taxon>
        <taxon>Cinchoneae</taxon>
        <taxon>Cinchona</taxon>
    </lineage>
</organism>
<dbReference type="Gene3D" id="1.25.40.10">
    <property type="entry name" value="Tetratricopeptide repeat domain"/>
    <property type="match status" value="5"/>
</dbReference>
<dbReference type="FunFam" id="1.25.40.10:FF:001079">
    <property type="entry name" value="Pentatricopeptide repeat-containing protein At2g17210"/>
    <property type="match status" value="1"/>
</dbReference>
<keyword evidence="4" id="KW-1185">Reference proteome</keyword>
<keyword evidence="1" id="KW-0677">Repeat</keyword>
<dbReference type="Pfam" id="PF13041">
    <property type="entry name" value="PPR_2"/>
    <property type="match status" value="2"/>
</dbReference>
<feature type="repeat" description="PPR" evidence="2">
    <location>
        <begin position="492"/>
        <end position="527"/>
    </location>
</feature>
<dbReference type="InterPro" id="IPR046960">
    <property type="entry name" value="PPR_At4g14850-like_plant"/>
</dbReference>
<feature type="repeat" description="PPR" evidence="2">
    <location>
        <begin position="457"/>
        <end position="491"/>
    </location>
</feature>
<sequence>MRLFWTFARQISSINVPNFSSLTAIQLNHLLQLCSNCRALNPGKQTHQKVILHGLQHNPFMSTKLVQMYADCNEIEIARQLFDKMFQPNVFAWTAIISFYSRNGIFRKCIYAYKEMKLLGVLPDNYVLPKVLKASTVSMDLEVGIQLHADVVVCGMGCNVQVCNALIDMYCKCGEVGFGRLVFDEMVGRDLLTWNMMISGFVHNEFAELAVEMLRFMRLEGIEPDIVTWNTVMDAHCRMEQCDEALKIFRQIEEPNVISWTILISGYSRIGKHVRTLEIFRNMVHRGNVYADIDCLSSVLAACQHLGVLRCGQEIHAYGIKVELGTAFYKSAGPALLALYAKSARTQDVEHVFDFLDRSDVVTWNAMILGFADMGRVDLAMKCFRRMQNMGIKSDQTTVSTLLPVCDLKLGKQIHAYILKVNPSSASLVWNALIHMYAKCGCVDTAHSVFSRMEFRDLISWNTMIRGLGMNGFGQAAVQLFHWMSSSGISPNSLTFTSVLSACSHSGLVDEGLKIFHRMSTDFDFKPGIEHYTCVVDLLARAGQLDNAVDLIINMPHEPDKHIWGSILAASLAEQSIRIGVLASEQLVHLEPENAGHYVTLSNLYAKAGRPDDAVKIRRLMEIRGLVKQFGYSSVPNGS</sequence>
<feature type="repeat" description="PPR" evidence="2">
    <location>
        <begin position="225"/>
        <end position="259"/>
    </location>
</feature>
<gene>
    <name evidence="3" type="ORF">ACH5RR_016002</name>
</gene>
<dbReference type="GO" id="GO:0016070">
    <property type="term" value="P:RNA metabolic process"/>
    <property type="evidence" value="ECO:0007669"/>
    <property type="project" value="UniProtKB-ARBA"/>
</dbReference>
<dbReference type="Pfam" id="PF20431">
    <property type="entry name" value="E_motif"/>
    <property type="match status" value="1"/>
</dbReference>
<evidence type="ECO:0000256" key="2">
    <source>
        <dbReference type="PROSITE-ProRule" id="PRU00708"/>
    </source>
</evidence>
<dbReference type="FunFam" id="1.25.40.10:FF:000285">
    <property type="entry name" value="Pentatricopeptide repeat-containing protein, chloroplastic"/>
    <property type="match status" value="1"/>
</dbReference>
<dbReference type="Pfam" id="PF01535">
    <property type="entry name" value="PPR"/>
    <property type="match status" value="5"/>
</dbReference>
<dbReference type="EMBL" id="JBJUIK010000007">
    <property type="protein sequence ID" value="KAL3523168.1"/>
    <property type="molecule type" value="Genomic_DNA"/>
</dbReference>
<dbReference type="InterPro" id="IPR002885">
    <property type="entry name" value="PPR_rpt"/>
</dbReference>
<evidence type="ECO:0000313" key="3">
    <source>
        <dbReference type="EMBL" id="KAL3523168.1"/>
    </source>
</evidence>